<evidence type="ECO:0000256" key="4">
    <source>
        <dbReference type="ARBA" id="ARBA00022692"/>
    </source>
</evidence>
<proteinExistence type="predicted"/>
<keyword evidence="7 8" id="KW-0472">Membrane</keyword>
<dbReference type="EMBL" id="CP000089">
    <property type="protein sequence ID" value="AAZ47489.1"/>
    <property type="molecule type" value="Genomic_DNA"/>
</dbReference>
<dbReference type="CDD" id="cd04187">
    <property type="entry name" value="DPM1_like_bac"/>
    <property type="match status" value="1"/>
</dbReference>
<feature type="domain" description="Glycosyltransferase 2-like" evidence="9">
    <location>
        <begin position="55"/>
        <end position="216"/>
    </location>
</feature>
<evidence type="ECO:0000256" key="3">
    <source>
        <dbReference type="ARBA" id="ARBA00022679"/>
    </source>
</evidence>
<accession>Q47CE2</accession>
<dbReference type="CAZy" id="GT2">
    <property type="family name" value="Glycosyltransferase Family 2"/>
</dbReference>
<evidence type="ECO:0000313" key="10">
    <source>
        <dbReference type="EMBL" id="AAZ47489.1"/>
    </source>
</evidence>
<dbReference type="Gene3D" id="3.90.550.10">
    <property type="entry name" value="Spore Coat Polysaccharide Biosynthesis Protein SpsA, Chain A"/>
    <property type="match status" value="1"/>
</dbReference>
<keyword evidence="6 8" id="KW-1133">Transmembrane helix</keyword>
<name>Q47CE2_DECAR</name>
<dbReference type="SUPFAM" id="SSF53448">
    <property type="entry name" value="Nucleotide-diphospho-sugar transferases"/>
    <property type="match status" value="1"/>
</dbReference>
<keyword evidence="4 8" id="KW-0812">Transmembrane</keyword>
<protein>
    <submittedName>
        <fullName evidence="10">Glycosyl transferase, family 2</fullName>
    </submittedName>
</protein>
<keyword evidence="2" id="KW-0328">Glycosyltransferase</keyword>
<evidence type="ECO:0000256" key="6">
    <source>
        <dbReference type="ARBA" id="ARBA00022989"/>
    </source>
</evidence>
<dbReference type="GO" id="GO:0009103">
    <property type="term" value="P:lipopolysaccharide biosynthetic process"/>
    <property type="evidence" value="ECO:0007669"/>
    <property type="project" value="UniProtKB-KW"/>
</dbReference>
<dbReference type="GO" id="GO:0005886">
    <property type="term" value="C:plasma membrane"/>
    <property type="evidence" value="ECO:0007669"/>
    <property type="project" value="TreeGrafter"/>
</dbReference>
<dbReference type="PANTHER" id="PTHR48090">
    <property type="entry name" value="UNDECAPRENYL-PHOSPHATE 4-DEOXY-4-FORMAMIDO-L-ARABINOSE TRANSFERASE-RELATED"/>
    <property type="match status" value="1"/>
</dbReference>
<dbReference type="InterPro" id="IPR001173">
    <property type="entry name" value="Glyco_trans_2-like"/>
</dbReference>
<reference evidence="10" key="1">
    <citation type="submission" date="2005-08" db="EMBL/GenBank/DDBJ databases">
        <title>Complete sequence of Dechloromonas aromatica RCB.</title>
        <authorList>
            <person name="Salinero K.K."/>
            <person name="Copeland A."/>
            <person name="Lucas S."/>
            <person name="Lapidus A."/>
            <person name="Barry K."/>
            <person name="Detter J.C."/>
            <person name="Glavina T."/>
            <person name="Hammon N."/>
            <person name="Israni S."/>
            <person name="Pitluck S."/>
            <person name="Di Bartolo G."/>
            <person name="Trong S."/>
            <person name="Schmutz J."/>
            <person name="Larimer F."/>
            <person name="Land M."/>
            <person name="Ivanova N."/>
            <person name="Richardson P."/>
        </authorList>
    </citation>
    <scope>NUCLEOTIDE SEQUENCE</scope>
    <source>
        <strain evidence="10">RCB</strain>
    </source>
</reference>
<dbReference type="eggNOG" id="COG0463">
    <property type="taxonomic scope" value="Bacteria"/>
</dbReference>
<dbReference type="KEGG" id="dar:Daro_2759"/>
<gene>
    <name evidence="10" type="ordered locus">Daro_2759</name>
</gene>
<feature type="transmembrane region" description="Helical" evidence="8">
    <location>
        <begin position="314"/>
        <end position="336"/>
    </location>
</feature>
<keyword evidence="1" id="KW-1003">Cell membrane</keyword>
<evidence type="ECO:0000256" key="7">
    <source>
        <dbReference type="ARBA" id="ARBA00023136"/>
    </source>
</evidence>
<dbReference type="STRING" id="159087.Daro_2759"/>
<evidence type="ECO:0000256" key="8">
    <source>
        <dbReference type="SAM" id="Phobius"/>
    </source>
</evidence>
<dbReference type="GO" id="GO:0016757">
    <property type="term" value="F:glycosyltransferase activity"/>
    <property type="evidence" value="ECO:0007669"/>
    <property type="project" value="UniProtKB-KW"/>
</dbReference>
<dbReference type="InterPro" id="IPR050256">
    <property type="entry name" value="Glycosyltransferase_2"/>
</dbReference>
<sequence>MFNTQQAYVNTCRDTVLSSTSKRMLVEIDECKPHVGLPSPEKKRLHSLAELLVTCIVPSLNEHDNLKALLPQLADLLTGIGVNWEVIVVDDGSSDATPLLMTEWVKKPGFSYLQLSRNFGKEAALTAGLEAAKGHAVVLLDADLQHPVSLIPVMIKKWLSGIDNIYAVRKTREDESWIKRVGSQLFYKLLSTSRRVEVPAHAGDFRLMDRRVVEALLQLPERTRFMKGLYAWVGFQSEAIEYVPSDRLYGSSRFDIVKLLGLALAGVTAFTTWPLRLVSGIGIFVAIPSFFYGLYLVVDYLLHGHQISGWTTIVTLQLFSSGIVLLSIGIVGEYLAQVFEEVKGRPLYLIRQRLGSGSFYSS</sequence>
<dbReference type="HOGENOM" id="CLU_033536_0_1_4"/>
<feature type="transmembrane region" description="Helical" evidence="8">
    <location>
        <begin position="281"/>
        <end position="302"/>
    </location>
</feature>
<dbReference type="PANTHER" id="PTHR48090:SF3">
    <property type="entry name" value="UNDECAPRENYL-PHOSPHATE 4-DEOXY-4-FORMAMIDO-L-ARABINOSE TRANSFERASE"/>
    <property type="match status" value="1"/>
</dbReference>
<dbReference type="AlphaFoldDB" id="Q47CE2"/>
<evidence type="ECO:0000256" key="2">
    <source>
        <dbReference type="ARBA" id="ARBA00022676"/>
    </source>
</evidence>
<organism evidence="10">
    <name type="scientific">Dechloromonas aromatica (strain RCB)</name>
    <dbReference type="NCBI Taxonomy" id="159087"/>
    <lineage>
        <taxon>Bacteria</taxon>
        <taxon>Pseudomonadati</taxon>
        <taxon>Pseudomonadota</taxon>
        <taxon>Betaproteobacteria</taxon>
        <taxon>Rhodocyclales</taxon>
        <taxon>Azonexaceae</taxon>
        <taxon>Dechloromonas</taxon>
    </lineage>
</organism>
<dbReference type="Pfam" id="PF00535">
    <property type="entry name" value="Glycos_transf_2"/>
    <property type="match status" value="1"/>
</dbReference>
<evidence type="ECO:0000256" key="1">
    <source>
        <dbReference type="ARBA" id="ARBA00022475"/>
    </source>
</evidence>
<evidence type="ECO:0000259" key="9">
    <source>
        <dbReference type="Pfam" id="PF00535"/>
    </source>
</evidence>
<evidence type="ECO:0000256" key="5">
    <source>
        <dbReference type="ARBA" id="ARBA00022985"/>
    </source>
</evidence>
<keyword evidence="3 10" id="KW-0808">Transferase</keyword>
<keyword evidence="5" id="KW-0448">Lipopolysaccharide biosynthesis</keyword>
<dbReference type="InterPro" id="IPR029044">
    <property type="entry name" value="Nucleotide-diphossugar_trans"/>
</dbReference>